<feature type="domain" description="Chorismate mutase" evidence="19">
    <location>
        <begin position="9"/>
        <end position="101"/>
    </location>
</feature>
<keyword evidence="14" id="KW-0456">Lyase</keyword>
<evidence type="ECO:0000256" key="8">
    <source>
        <dbReference type="ARBA" id="ARBA00014401"/>
    </source>
</evidence>
<dbReference type="NCBIfam" id="NF008865">
    <property type="entry name" value="PRK11898.1"/>
    <property type="match status" value="1"/>
</dbReference>
<dbReference type="SUPFAM" id="SSF53850">
    <property type="entry name" value="Periplasmic binding protein-like II"/>
    <property type="match status" value="1"/>
</dbReference>
<dbReference type="EC" id="5.4.99.5" evidence="6"/>
<evidence type="ECO:0000259" key="19">
    <source>
        <dbReference type="PROSITE" id="PS51168"/>
    </source>
</evidence>
<comment type="pathway">
    <text evidence="4">Amino-acid biosynthesis; L-phenylalanine biosynthesis; phenylpyruvate from prephenate: step 1/1.</text>
</comment>
<feature type="domain" description="Prephenate dehydratase" evidence="20">
    <location>
        <begin position="101"/>
        <end position="275"/>
    </location>
</feature>
<dbReference type="InterPro" id="IPR036979">
    <property type="entry name" value="CM_dom_sf"/>
</dbReference>
<dbReference type="EMBL" id="LNQR01000052">
    <property type="protein sequence ID" value="KWT87248.1"/>
    <property type="molecule type" value="Genomic_DNA"/>
</dbReference>
<dbReference type="PROSITE" id="PS51671">
    <property type="entry name" value="ACT"/>
    <property type="match status" value="1"/>
</dbReference>
<evidence type="ECO:0000256" key="13">
    <source>
        <dbReference type="ARBA" id="ARBA00023235"/>
    </source>
</evidence>
<keyword evidence="10" id="KW-0028">Amino-acid biosynthesis</keyword>
<dbReference type="InterPro" id="IPR036263">
    <property type="entry name" value="Chorismate_II_sf"/>
</dbReference>
<evidence type="ECO:0000256" key="12">
    <source>
        <dbReference type="ARBA" id="ARBA00023222"/>
    </source>
</evidence>
<dbReference type="PIRSF" id="PIRSF001500">
    <property type="entry name" value="Chor_mut_pdt_Ppr"/>
    <property type="match status" value="1"/>
</dbReference>
<accession>A0ABR5SG67</accession>
<dbReference type="RefSeq" id="WP_085051991.1">
    <property type="nucleotide sequence ID" value="NZ_LNQR01000052.1"/>
</dbReference>
<dbReference type="InterPro" id="IPR045865">
    <property type="entry name" value="ACT-like_dom_sf"/>
</dbReference>
<evidence type="ECO:0000256" key="1">
    <source>
        <dbReference type="ARBA" id="ARBA00000824"/>
    </source>
</evidence>
<dbReference type="SUPFAM" id="SSF55021">
    <property type="entry name" value="ACT-like"/>
    <property type="match status" value="1"/>
</dbReference>
<dbReference type="PROSITE" id="PS00858">
    <property type="entry name" value="PREPHENATE_DEHYDR_2"/>
    <property type="match status" value="1"/>
</dbReference>
<comment type="catalytic activity">
    <reaction evidence="1">
        <text>chorismate = prephenate</text>
        <dbReference type="Rhea" id="RHEA:13897"/>
        <dbReference type="ChEBI" id="CHEBI:29748"/>
        <dbReference type="ChEBI" id="CHEBI:29934"/>
        <dbReference type="EC" id="5.4.99.5"/>
    </reaction>
</comment>
<protein>
    <recommendedName>
        <fullName evidence="8">Bifunctional chorismate mutase/prephenate dehydratase</fullName>
        <ecNumber evidence="7">4.2.1.51</ecNumber>
        <ecNumber evidence="6">5.4.99.5</ecNumber>
    </recommendedName>
    <alternativeName>
        <fullName evidence="17">Chorismate mutase-prephenate dehydratase</fullName>
    </alternativeName>
    <alternativeName>
        <fullName evidence="16">p-protein</fullName>
    </alternativeName>
</protein>
<proteinExistence type="predicted"/>
<dbReference type="CDD" id="cd04905">
    <property type="entry name" value="ACT_CM-PDT"/>
    <property type="match status" value="1"/>
</dbReference>
<evidence type="ECO:0000256" key="2">
    <source>
        <dbReference type="ARBA" id="ARBA00002364"/>
    </source>
</evidence>
<comment type="catalytic activity">
    <reaction evidence="18">
        <text>prephenate + H(+) = 3-phenylpyruvate + CO2 + H2O</text>
        <dbReference type="Rhea" id="RHEA:21648"/>
        <dbReference type="ChEBI" id="CHEBI:15377"/>
        <dbReference type="ChEBI" id="CHEBI:15378"/>
        <dbReference type="ChEBI" id="CHEBI:16526"/>
        <dbReference type="ChEBI" id="CHEBI:18005"/>
        <dbReference type="ChEBI" id="CHEBI:29934"/>
        <dbReference type="EC" id="4.2.1.51"/>
    </reaction>
</comment>
<evidence type="ECO:0000256" key="14">
    <source>
        <dbReference type="ARBA" id="ARBA00023239"/>
    </source>
</evidence>
<sequence>MWPIKLNPDKEQAAPDPNQVKLNEIDEQIIMLLNKRVEVVAEIASAVADADAKAELYSPSKETELIERLQKLNTGSFPNDAIKTIFKEIFCATLSLEQPMTVAYLGPQATYTHQAALKYFSSTCRYISKDSIREVFEEVESGKSSFGVVPIENSNEGAVNYTLDMFVDYNLKVYAETLLSINHHLLSKSADGEIKKIYSHPQPIAQCRKWLERHMLGIPIFESGSTAQAAAIAAEEKGAAAIGSALAAKIYDLNIIEKDIANVKDNFTRFLVISKEARGSTGNDMTLIMFTAKDQPGSLHEILSPFKKQRINLTRIESRPSKKKAWDYIFFADMEGHIEDKKVKKALEEVRKHSVYLKILGSYPHVETIER</sequence>
<evidence type="ECO:0000256" key="6">
    <source>
        <dbReference type="ARBA" id="ARBA00012404"/>
    </source>
</evidence>
<dbReference type="Gene3D" id="3.40.190.10">
    <property type="entry name" value="Periplasmic binding protein-like II"/>
    <property type="match status" value="2"/>
</dbReference>
<keyword evidence="23" id="KW-1185">Reference proteome</keyword>
<evidence type="ECO:0000256" key="5">
    <source>
        <dbReference type="ARBA" id="ARBA00004817"/>
    </source>
</evidence>
<dbReference type="PROSITE" id="PS51168">
    <property type="entry name" value="CHORISMATE_MUT_2"/>
    <property type="match status" value="1"/>
</dbReference>
<keyword evidence="11" id="KW-0057">Aromatic amino acid biosynthesis</keyword>
<dbReference type="PROSITE" id="PS51171">
    <property type="entry name" value="PREPHENATE_DEHYDR_3"/>
    <property type="match status" value="1"/>
</dbReference>
<comment type="pathway">
    <text evidence="5">Metabolic intermediate biosynthesis; prephenate biosynthesis; prephenate from chorismate: step 1/1.</text>
</comment>
<dbReference type="Pfam" id="PF00800">
    <property type="entry name" value="PDT"/>
    <property type="match status" value="1"/>
</dbReference>
<keyword evidence="13" id="KW-0413">Isomerase</keyword>
<dbReference type="InterPro" id="IPR002701">
    <property type="entry name" value="CM_II_prokaryot"/>
</dbReference>
<reference evidence="22 23" key="1">
    <citation type="submission" date="2015-11" db="EMBL/GenBank/DDBJ databases">
        <authorList>
            <person name="Lin W."/>
        </authorList>
    </citation>
    <scope>NUCLEOTIDE SEQUENCE [LARGE SCALE GENOMIC DNA]</scope>
    <source>
        <strain evidence="22 23">HCH-1</strain>
    </source>
</reference>
<evidence type="ECO:0000256" key="10">
    <source>
        <dbReference type="ARBA" id="ARBA00022605"/>
    </source>
</evidence>
<dbReference type="PANTHER" id="PTHR21022">
    <property type="entry name" value="PREPHENATE DEHYDRATASE P PROTEIN"/>
    <property type="match status" value="1"/>
</dbReference>
<keyword evidence="12" id="KW-0584">Phenylalanine biosynthesis</keyword>
<dbReference type="InterPro" id="IPR018528">
    <property type="entry name" value="Preph_deHydtase_CS"/>
</dbReference>
<evidence type="ECO:0000256" key="7">
    <source>
        <dbReference type="ARBA" id="ARBA00013147"/>
    </source>
</evidence>
<keyword evidence="9" id="KW-0963">Cytoplasm</keyword>
<evidence type="ECO:0000259" key="20">
    <source>
        <dbReference type="PROSITE" id="PS51171"/>
    </source>
</evidence>
<dbReference type="InterPro" id="IPR002912">
    <property type="entry name" value="ACT_dom"/>
</dbReference>
<dbReference type="SMART" id="SM00830">
    <property type="entry name" value="CM_2"/>
    <property type="match status" value="1"/>
</dbReference>
<organism evidence="22 23">
    <name type="scientific">Candidatus Magnetominusculus xianensis</name>
    <dbReference type="NCBI Taxonomy" id="1748249"/>
    <lineage>
        <taxon>Bacteria</taxon>
        <taxon>Pseudomonadati</taxon>
        <taxon>Nitrospirota</taxon>
        <taxon>Nitrospiria</taxon>
        <taxon>Nitrospirales</taxon>
        <taxon>Nitrospiraceae</taxon>
        <taxon>Candidatus Magnetominusculus</taxon>
    </lineage>
</organism>
<evidence type="ECO:0000256" key="17">
    <source>
        <dbReference type="ARBA" id="ARBA00031520"/>
    </source>
</evidence>
<evidence type="ECO:0000256" key="11">
    <source>
        <dbReference type="ARBA" id="ARBA00023141"/>
    </source>
</evidence>
<evidence type="ECO:0000256" key="15">
    <source>
        <dbReference type="ARBA" id="ARBA00023268"/>
    </source>
</evidence>
<keyword evidence="15" id="KW-0511">Multifunctional enzyme</keyword>
<comment type="caution">
    <text evidence="22">The sequence shown here is derived from an EMBL/GenBank/DDBJ whole genome shotgun (WGS) entry which is preliminary data.</text>
</comment>
<dbReference type="Pfam" id="PF01842">
    <property type="entry name" value="ACT"/>
    <property type="match status" value="1"/>
</dbReference>
<dbReference type="PANTHER" id="PTHR21022:SF19">
    <property type="entry name" value="PREPHENATE DEHYDRATASE-RELATED"/>
    <property type="match status" value="1"/>
</dbReference>
<gene>
    <name evidence="22" type="ORF">ASN18_1364</name>
</gene>
<dbReference type="CDD" id="cd13630">
    <property type="entry name" value="PBP2_PDT_1"/>
    <property type="match status" value="1"/>
</dbReference>
<name>A0ABR5SG67_9BACT</name>
<dbReference type="EC" id="4.2.1.51" evidence="7"/>
<dbReference type="InterPro" id="IPR008242">
    <property type="entry name" value="Chor_mutase/pphenate_deHydtase"/>
</dbReference>
<comment type="subcellular location">
    <subcellularLocation>
        <location evidence="3">Cytoplasm</location>
    </subcellularLocation>
</comment>
<feature type="domain" description="ACT" evidence="21">
    <location>
        <begin position="287"/>
        <end position="364"/>
    </location>
</feature>
<dbReference type="SUPFAM" id="SSF48600">
    <property type="entry name" value="Chorismate mutase II"/>
    <property type="match status" value="1"/>
</dbReference>
<evidence type="ECO:0000313" key="23">
    <source>
        <dbReference type="Proteomes" id="UP000060487"/>
    </source>
</evidence>
<dbReference type="InterPro" id="IPR001086">
    <property type="entry name" value="Preph_deHydtase"/>
</dbReference>
<dbReference type="Pfam" id="PF01817">
    <property type="entry name" value="CM_2"/>
    <property type="match status" value="1"/>
</dbReference>
<evidence type="ECO:0000256" key="4">
    <source>
        <dbReference type="ARBA" id="ARBA00004741"/>
    </source>
</evidence>
<evidence type="ECO:0000313" key="22">
    <source>
        <dbReference type="EMBL" id="KWT87248.1"/>
    </source>
</evidence>
<evidence type="ECO:0000256" key="18">
    <source>
        <dbReference type="ARBA" id="ARBA00047848"/>
    </source>
</evidence>
<dbReference type="Proteomes" id="UP000060487">
    <property type="component" value="Unassembled WGS sequence"/>
</dbReference>
<evidence type="ECO:0000256" key="3">
    <source>
        <dbReference type="ARBA" id="ARBA00004496"/>
    </source>
</evidence>
<evidence type="ECO:0000256" key="16">
    <source>
        <dbReference type="ARBA" id="ARBA00031175"/>
    </source>
</evidence>
<dbReference type="PROSITE" id="PS00857">
    <property type="entry name" value="PREPHENATE_DEHYDR_1"/>
    <property type="match status" value="1"/>
</dbReference>
<evidence type="ECO:0000259" key="21">
    <source>
        <dbReference type="PROSITE" id="PS51671"/>
    </source>
</evidence>
<dbReference type="Gene3D" id="1.20.59.10">
    <property type="entry name" value="Chorismate mutase"/>
    <property type="match status" value="1"/>
</dbReference>
<comment type="function">
    <text evidence="2">Catalyzes the Claisen rearrangement of chorismate to prephenate and the decarboxylation/dehydration of prephenate to phenylpyruvate.</text>
</comment>
<evidence type="ECO:0000256" key="9">
    <source>
        <dbReference type="ARBA" id="ARBA00022490"/>
    </source>
</evidence>
<dbReference type="Gene3D" id="3.30.70.260">
    <property type="match status" value="1"/>
</dbReference>